<evidence type="ECO:0000256" key="1">
    <source>
        <dbReference type="ARBA" id="ARBA00022588"/>
    </source>
</evidence>
<protein>
    <submittedName>
        <fullName evidence="4">Uncharacterized protein</fullName>
    </submittedName>
</protein>
<evidence type="ECO:0000313" key="5">
    <source>
        <dbReference type="Proteomes" id="UP000801492"/>
    </source>
</evidence>
<dbReference type="Gene3D" id="3.40.80.10">
    <property type="entry name" value="Peptidoglycan recognition protein-like"/>
    <property type="match status" value="1"/>
</dbReference>
<name>A0A8K0G1S0_IGNLU</name>
<dbReference type="InterPro" id="IPR015510">
    <property type="entry name" value="PGRP"/>
</dbReference>
<reference evidence="4" key="1">
    <citation type="submission" date="2019-08" db="EMBL/GenBank/DDBJ databases">
        <title>The genome of the North American firefly Photinus pyralis.</title>
        <authorList>
            <consortium name="Photinus pyralis genome working group"/>
            <person name="Fallon T.R."/>
            <person name="Sander Lower S.E."/>
            <person name="Weng J.-K."/>
        </authorList>
    </citation>
    <scope>NUCLEOTIDE SEQUENCE</scope>
    <source>
        <strain evidence="4">TRF0915ILg1</strain>
        <tissue evidence="4">Whole body</tissue>
    </source>
</reference>
<dbReference type="SUPFAM" id="SSF55846">
    <property type="entry name" value="N-acetylmuramoyl-L-alanine amidase-like"/>
    <property type="match status" value="1"/>
</dbReference>
<dbReference type="InterPro" id="IPR036505">
    <property type="entry name" value="Amidase/PGRP_sf"/>
</dbReference>
<dbReference type="GO" id="GO:0008745">
    <property type="term" value="F:N-acetylmuramoyl-L-alanine amidase activity"/>
    <property type="evidence" value="ECO:0007669"/>
    <property type="project" value="InterPro"/>
</dbReference>
<dbReference type="CDD" id="cd06583">
    <property type="entry name" value="PGRP"/>
    <property type="match status" value="1"/>
</dbReference>
<organism evidence="4 5">
    <name type="scientific">Ignelater luminosus</name>
    <name type="common">Cucubano</name>
    <name type="synonym">Pyrophorus luminosus</name>
    <dbReference type="NCBI Taxonomy" id="2038154"/>
    <lineage>
        <taxon>Eukaryota</taxon>
        <taxon>Metazoa</taxon>
        <taxon>Ecdysozoa</taxon>
        <taxon>Arthropoda</taxon>
        <taxon>Hexapoda</taxon>
        <taxon>Insecta</taxon>
        <taxon>Pterygota</taxon>
        <taxon>Neoptera</taxon>
        <taxon>Endopterygota</taxon>
        <taxon>Coleoptera</taxon>
        <taxon>Polyphaga</taxon>
        <taxon>Elateriformia</taxon>
        <taxon>Elateroidea</taxon>
        <taxon>Elateridae</taxon>
        <taxon>Agrypninae</taxon>
        <taxon>Pyrophorini</taxon>
        <taxon>Ignelater</taxon>
    </lineage>
</organism>
<comment type="caution">
    <text evidence="4">The sequence shown here is derived from an EMBL/GenBank/DDBJ whole genome shotgun (WGS) entry which is preliminary data.</text>
</comment>
<dbReference type="OrthoDB" id="10001926at2759"/>
<feature type="transmembrane region" description="Helical" evidence="3">
    <location>
        <begin position="35"/>
        <end position="59"/>
    </location>
</feature>
<dbReference type="EMBL" id="VTPC01075576">
    <property type="protein sequence ID" value="KAF2888615.1"/>
    <property type="molecule type" value="Genomic_DNA"/>
</dbReference>
<keyword evidence="3" id="KW-0472">Membrane</keyword>
<dbReference type="PANTHER" id="PTHR11022:SF41">
    <property type="entry name" value="PEPTIDOGLYCAN-RECOGNITION PROTEIN LC-RELATED"/>
    <property type="match status" value="1"/>
</dbReference>
<gene>
    <name evidence="4" type="ORF">ILUMI_17558</name>
</gene>
<dbReference type="PANTHER" id="PTHR11022">
    <property type="entry name" value="PEPTIDOGLYCAN RECOGNITION PROTEIN"/>
    <property type="match status" value="1"/>
</dbReference>
<keyword evidence="5" id="KW-1185">Reference proteome</keyword>
<proteinExistence type="predicted"/>
<keyword evidence="3" id="KW-1133">Transmembrane helix</keyword>
<evidence type="ECO:0000256" key="3">
    <source>
        <dbReference type="SAM" id="Phobius"/>
    </source>
</evidence>
<evidence type="ECO:0000256" key="2">
    <source>
        <dbReference type="ARBA" id="ARBA00022859"/>
    </source>
</evidence>
<evidence type="ECO:0000313" key="4">
    <source>
        <dbReference type="EMBL" id="KAF2888615.1"/>
    </source>
</evidence>
<keyword evidence="2" id="KW-0391">Immunity</keyword>
<dbReference type="GO" id="GO:0009253">
    <property type="term" value="P:peptidoglycan catabolic process"/>
    <property type="evidence" value="ECO:0007669"/>
    <property type="project" value="InterPro"/>
</dbReference>
<dbReference type="AlphaFoldDB" id="A0A8K0G1S0"/>
<keyword evidence="3" id="KW-0812">Transmembrane</keyword>
<accession>A0A8K0G1S0</accession>
<keyword evidence="1" id="KW-0399">Innate immunity</keyword>
<dbReference type="GO" id="GO:0045087">
    <property type="term" value="P:innate immune response"/>
    <property type="evidence" value="ECO:0007669"/>
    <property type="project" value="UniProtKB-KW"/>
</dbReference>
<dbReference type="Proteomes" id="UP000801492">
    <property type="component" value="Unassembled WGS sequence"/>
</dbReference>
<sequence length="173" mass="19380">MESHTNDLCLEPRTRPMVEIISYPSKSIFAVKKSIFFGGLIIWWISLILIILITVVITLKATSNNCVNDTSITFTDRSLLMYTKEDSGGKFSSNTLEEHYAFSKKEWGGRPALNFTKPLHHPTEYVIISHTGGRVCKDFIECSAVMQQIQSMHLANLLPDIGQNFLIGGDGNI</sequence>
<dbReference type="InterPro" id="IPR002502">
    <property type="entry name" value="Amidase_domain"/>
</dbReference>